<dbReference type="InterPro" id="IPR007863">
    <property type="entry name" value="Peptidase_M16_C"/>
</dbReference>
<dbReference type="RefSeq" id="WP_132744857.1">
    <property type="nucleotide sequence ID" value="NZ_SLXK01000006.1"/>
</dbReference>
<dbReference type="Pfam" id="PF00675">
    <property type="entry name" value="Peptidase_M16"/>
    <property type="match status" value="1"/>
</dbReference>
<comment type="caution">
    <text evidence="4">The sequence shown here is derived from an EMBL/GenBank/DDBJ whole genome shotgun (WGS) entry which is preliminary data.</text>
</comment>
<name>A0A4R2P5X6_9BACL</name>
<dbReference type="EMBL" id="SLXK01000006">
    <property type="protein sequence ID" value="TCP30269.1"/>
    <property type="molecule type" value="Genomic_DNA"/>
</dbReference>
<accession>A0A4R2P5X6</accession>
<gene>
    <name evidence="4" type="ORF">EV207_10692</name>
</gene>
<dbReference type="InterPro" id="IPR011249">
    <property type="entry name" value="Metalloenz_LuxS/M16"/>
</dbReference>
<protein>
    <submittedName>
        <fullName evidence="4">Putative Zn-dependent peptidase</fullName>
    </submittedName>
</protein>
<evidence type="ECO:0000256" key="1">
    <source>
        <dbReference type="SAM" id="MobiDB-lite"/>
    </source>
</evidence>
<evidence type="ECO:0000259" key="3">
    <source>
        <dbReference type="Pfam" id="PF05193"/>
    </source>
</evidence>
<evidence type="ECO:0000313" key="5">
    <source>
        <dbReference type="Proteomes" id="UP000295416"/>
    </source>
</evidence>
<reference evidence="4 5" key="1">
    <citation type="submission" date="2019-03" db="EMBL/GenBank/DDBJ databases">
        <title>Genomic Encyclopedia of Type Strains, Phase IV (KMG-IV): sequencing the most valuable type-strain genomes for metagenomic binning, comparative biology and taxonomic classification.</title>
        <authorList>
            <person name="Goeker M."/>
        </authorList>
    </citation>
    <scope>NUCLEOTIDE SEQUENCE [LARGE SCALE GENOMIC DNA]</scope>
    <source>
        <strain evidence="4 5">DSM 19377</strain>
    </source>
</reference>
<sequence>MEKQVFDQLQETAYHHKLKNGLQVYILPKKNFNKTFATFTTNYGSIDNHFIPLNQSDWKKVPDGIAHFLEHKMFEKPDGGDVFQDFGKQGASTNAFTSFTRTAYLFSSTSQVMENLSTLIDFVQTPAFTEESVEKEKGIIGQEIRMYSDTPDWRVYFGLIENMYHQHPIKIDIAGTIESISHITKELLLDCYKTFYHPSNMLLFIVGPVDPDDIVTLVEKNQSKKEYTDQQPIERQYPDEPKSVAKKESTVKMGVQTPKCLVGFKERDIHRSGSDLMKHELSVQLLLELMFGRGTENYKALIDEGLIDESFSFEYSEEYQFGFSAIGGNTEDPEKLSQRLKEIIDDYKTGILDEEAVERARKKRIGSMLRALNSPEYIANQFTRYKFNSMDLFDLIPTLEELTIEGLNQTLQEHFHDDAFTKCAVIKK</sequence>
<dbReference type="GO" id="GO:0046872">
    <property type="term" value="F:metal ion binding"/>
    <property type="evidence" value="ECO:0007669"/>
    <property type="project" value="InterPro"/>
</dbReference>
<dbReference type="Pfam" id="PF05193">
    <property type="entry name" value="Peptidase_M16_C"/>
    <property type="match status" value="1"/>
</dbReference>
<dbReference type="NCBIfam" id="NF047421">
    <property type="entry name" value="YfmH_fam"/>
    <property type="match status" value="1"/>
</dbReference>
<feature type="compositionally biased region" description="Basic and acidic residues" evidence="1">
    <location>
        <begin position="236"/>
        <end position="249"/>
    </location>
</feature>
<feature type="domain" description="Peptidase M16 C-terminal" evidence="3">
    <location>
        <begin position="183"/>
        <end position="362"/>
    </location>
</feature>
<keyword evidence="5" id="KW-1185">Reference proteome</keyword>
<dbReference type="InterPro" id="IPR050361">
    <property type="entry name" value="MPP/UQCRC_Complex"/>
</dbReference>
<feature type="domain" description="Peptidase M16 N-terminal" evidence="2">
    <location>
        <begin position="63"/>
        <end position="176"/>
    </location>
</feature>
<dbReference type="SUPFAM" id="SSF63411">
    <property type="entry name" value="LuxS/MPP-like metallohydrolase"/>
    <property type="match status" value="2"/>
</dbReference>
<dbReference type="AlphaFoldDB" id="A0A4R2P5X6"/>
<dbReference type="Proteomes" id="UP000295416">
    <property type="component" value="Unassembled WGS sequence"/>
</dbReference>
<dbReference type="PANTHER" id="PTHR11851:SF134">
    <property type="entry name" value="ZINC-DEPENDENT PROTEASE"/>
    <property type="match status" value="1"/>
</dbReference>
<evidence type="ECO:0000259" key="2">
    <source>
        <dbReference type="Pfam" id="PF00675"/>
    </source>
</evidence>
<dbReference type="OrthoDB" id="9811314at2"/>
<dbReference type="Gene3D" id="3.30.830.10">
    <property type="entry name" value="Metalloenzyme, LuxS/M16 peptidase-like"/>
    <property type="match status" value="2"/>
</dbReference>
<organism evidence="4 5">
    <name type="scientific">Scopulibacillus darangshiensis</name>
    <dbReference type="NCBI Taxonomy" id="442528"/>
    <lineage>
        <taxon>Bacteria</taxon>
        <taxon>Bacillati</taxon>
        <taxon>Bacillota</taxon>
        <taxon>Bacilli</taxon>
        <taxon>Bacillales</taxon>
        <taxon>Sporolactobacillaceae</taxon>
        <taxon>Scopulibacillus</taxon>
    </lineage>
</organism>
<evidence type="ECO:0000313" key="4">
    <source>
        <dbReference type="EMBL" id="TCP30269.1"/>
    </source>
</evidence>
<dbReference type="PANTHER" id="PTHR11851">
    <property type="entry name" value="METALLOPROTEASE"/>
    <property type="match status" value="1"/>
</dbReference>
<feature type="region of interest" description="Disordered" evidence="1">
    <location>
        <begin position="225"/>
        <end position="249"/>
    </location>
</feature>
<proteinExistence type="predicted"/>
<dbReference type="InterPro" id="IPR011765">
    <property type="entry name" value="Pept_M16_N"/>
</dbReference>